<dbReference type="CDD" id="cd19916">
    <property type="entry name" value="OphMA_like"/>
    <property type="match status" value="1"/>
</dbReference>
<protein>
    <recommendedName>
        <fullName evidence="1">Tetrapyrrole methylase domain-containing protein</fullName>
    </recommendedName>
</protein>
<dbReference type="EMBL" id="VIKR01000001">
    <property type="protein sequence ID" value="TQV77566.1"/>
    <property type="molecule type" value="Genomic_DNA"/>
</dbReference>
<comment type="caution">
    <text evidence="2">The sequence shown here is derived from an EMBL/GenBank/DDBJ whole genome shotgun (WGS) entry which is preliminary data.</text>
</comment>
<dbReference type="InterPro" id="IPR014777">
    <property type="entry name" value="4pyrrole_Mease_sub1"/>
</dbReference>
<evidence type="ECO:0000259" key="1">
    <source>
        <dbReference type="Pfam" id="PF00590"/>
    </source>
</evidence>
<keyword evidence="3" id="KW-1185">Reference proteome</keyword>
<proteinExistence type="predicted"/>
<dbReference type="Pfam" id="PF00590">
    <property type="entry name" value="TP_methylase"/>
    <property type="match status" value="1"/>
</dbReference>
<dbReference type="SUPFAM" id="SSF53790">
    <property type="entry name" value="Tetrapyrrole methylase"/>
    <property type="match status" value="1"/>
</dbReference>
<dbReference type="AlphaFoldDB" id="A0A545TK54"/>
<dbReference type="InterPro" id="IPR000878">
    <property type="entry name" value="4pyrrol_Mease"/>
</dbReference>
<feature type="domain" description="Tetrapyrrole methylase" evidence="1">
    <location>
        <begin position="5"/>
        <end position="198"/>
    </location>
</feature>
<evidence type="ECO:0000313" key="2">
    <source>
        <dbReference type="EMBL" id="TQV77566.1"/>
    </source>
</evidence>
<evidence type="ECO:0000313" key="3">
    <source>
        <dbReference type="Proteomes" id="UP000317839"/>
    </source>
</evidence>
<name>A0A545TK54_9GAMM</name>
<dbReference type="GO" id="GO:0008168">
    <property type="term" value="F:methyltransferase activity"/>
    <property type="evidence" value="ECO:0007669"/>
    <property type="project" value="InterPro"/>
</dbReference>
<reference evidence="2 3" key="1">
    <citation type="submission" date="2019-06" db="EMBL/GenBank/DDBJ databases">
        <title>Draft genome of Aliikangiella marina GYP-15.</title>
        <authorList>
            <person name="Wang G."/>
        </authorList>
    </citation>
    <scope>NUCLEOTIDE SEQUENCE [LARGE SCALE GENOMIC DNA]</scope>
    <source>
        <strain evidence="2 3">GYP-15</strain>
    </source>
</reference>
<organism evidence="2 3">
    <name type="scientific">Aliikangiella marina</name>
    <dbReference type="NCBI Taxonomy" id="1712262"/>
    <lineage>
        <taxon>Bacteria</taxon>
        <taxon>Pseudomonadati</taxon>
        <taxon>Pseudomonadota</taxon>
        <taxon>Gammaproteobacteria</taxon>
        <taxon>Oceanospirillales</taxon>
        <taxon>Pleioneaceae</taxon>
        <taxon>Aliikangiella</taxon>
    </lineage>
</organism>
<dbReference type="Gene3D" id="3.40.1010.10">
    <property type="entry name" value="Cobalt-precorrin-4 Transmethylase, Domain 1"/>
    <property type="match status" value="1"/>
</dbReference>
<accession>A0A545TK54</accession>
<dbReference type="InterPro" id="IPR035996">
    <property type="entry name" value="4pyrrol_Methylase_sf"/>
</dbReference>
<gene>
    <name evidence="2" type="ORF">FLL45_02690</name>
</gene>
<sequence>MMLGAHITPAAKDHILNADVCFLAASDSLVELWIKELHPNVRSLQSYYASNKSRKDTYREMIEVVLSEVFAGKRVCGIFYGHPGVFAYAPHEIVKRIRAKGGKAIMEPGISAEDCLIADLGLDPGKYGCQQFEASQFLFYDRMIDPSATLILWQIALVGDLSFGCEATSSQCRQVLLEELYKIYPENHKVTLYEAMTLPIGEPRIDVIPLSSLVDVKLNDYTTLVVPPLSKMKRNIKIIEKLKRIHSK</sequence>
<dbReference type="Proteomes" id="UP000317839">
    <property type="component" value="Unassembled WGS sequence"/>
</dbReference>
<dbReference type="OrthoDB" id="1459304at2"/>